<evidence type="ECO:0000259" key="8">
    <source>
        <dbReference type="Pfam" id="PF00408"/>
    </source>
</evidence>
<dbReference type="AlphaFoldDB" id="A0A8J2UL41"/>
<comment type="similarity">
    <text evidence="2 7">Belongs to the phosphohexose mutase family.</text>
</comment>
<name>A0A8J2UL41_9BURK</name>
<dbReference type="Pfam" id="PF02879">
    <property type="entry name" value="PGM_PMM_II"/>
    <property type="match status" value="1"/>
</dbReference>
<keyword evidence="6" id="KW-0413">Isomerase</keyword>
<feature type="domain" description="Alpha-D-phosphohexomutase alpha/beta/alpha" evidence="11">
    <location>
        <begin position="255"/>
        <end position="363"/>
    </location>
</feature>
<sequence length="458" mass="49665">MATLTQGIFKAYDIRGIIGKTLDAGIARDIGRAFGSAVRAKGEKAVVIGRDGRLSGPELAKALAEGLQSAGVDVIDLGVVATPVLYLATHVLDTQSGIMVTGSHNPPDYNGFKMVLAGEAIYGETIQALHQAIAEGRFTEGAGSYRTHDIAAAYQKRIVDDVKLARPMKIAIDCGNGVAGAFAGDLYRALGCEVIELFCDVDGNFPNHHPDPAHPENLQDLIKCLRETDAEIGLAFDGDGDRLGVVTKDGQIIYPDRQLMLFAKDVLTRHPGEQILYDVKCTRYLAPWITQSGGQPLMWKTGHSLVKAKMRETGAPLGGEMSGHVFFKDRWYGFDDGMYAGARMLELLSREKDPSALLNALPQSVSTPELQLKLEDGESFPLIAKLQAEAKFPGSDQTISIDGLRVEYPDGFGLARSSNTTPVIVMRFEAESQQALERIQGEFKRVILDAKPDAVMPY</sequence>
<dbReference type="InterPro" id="IPR005846">
    <property type="entry name" value="A-D-PHexomutase_a/b/a-III"/>
</dbReference>
<dbReference type="Gene3D" id="3.40.120.10">
    <property type="entry name" value="Alpha-D-Glucose-1,6-Bisphosphate, subunit A, domain 3"/>
    <property type="match status" value="3"/>
</dbReference>
<feature type="domain" description="Alpha-D-phosphohexomutase alpha/beta/alpha" evidence="10">
    <location>
        <begin position="154"/>
        <end position="250"/>
    </location>
</feature>
<dbReference type="RefSeq" id="WP_188395783.1">
    <property type="nucleotide sequence ID" value="NZ_BMCG01000003.1"/>
</dbReference>
<dbReference type="GO" id="GO:0005975">
    <property type="term" value="P:carbohydrate metabolic process"/>
    <property type="evidence" value="ECO:0007669"/>
    <property type="project" value="InterPro"/>
</dbReference>
<dbReference type="PANTHER" id="PTHR43771">
    <property type="entry name" value="PHOSPHOMANNOMUTASE"/>
    <property type="match status" value="1"/>
</dbReference>
<dbReference type="SUPFAM" id="SSF53738">
    <property type="entry name" value="Phosphoglucomutase, first 3 domains"/>
    <property type="match status" value="3"/>
</dbReference>
<dbReference type="PROSITE" id="PS00710">
    <property type="entry name" value="PGM_PMM"/>
    <property type="match status" value="1"/>
</dbReference>
<dbReference type="InterPro" id="IPR016066">
    <property type="entry name" value="A-D-PHexomutase_CS"/>
</dbReference>
<dbReference type="Proteomes" id="UP000620266">
    <property type="component" value="Unassembled WGS sequence"/>
</dbReference>
<evidence type="ECO:0000256" key="7">
    <source>
        <dbReference type="RuleBase" id="RU004326"/>
    </source>
</evidence>
<organism evidence="12 13">
    <name type="scientific">Oxalicibacterium flavum</name>
    <dbReference type="NCBI Taxonomy" id="179467"/>
    <lineage>
        <taxon>Bacteria</taxon>
        <taxon>Pseudomonadati</taxon>
        <taxon>Pseudomonadota</taxon>
        <taxon>Betaproteobacteria</taxon>
        <taxon>Burkholderiales</taxon>
        <taxon>Oxalobacteraceae</taxon>
        <taxon>Oxalicibacterium</taxon>
    </lineage>
</organism>
<feature type="domain" description="Alpha-D-phosphohexomutase alpha/beta/alpha" evidence="9">
    <location>
        <begin position="8"/>
        <end position="138"/>
    </location>
</feature>
<reference evidence="12" key="1">
    <citation type="journal article" date="2014" name="Int. J. Syst. Evol. Microbiol.">
        <title>Complete genome sequence of Corynebacterium casei LMG S-19264T (=DSM 44701T), isolated from a smear-ripened cheese.</title>
        <authorList>
            <consortium name="US DOE Joint Genome Institute (JGI-PGF)"/>
            <person name="Walter F."/>
            <person name="Albersmeier A."/>
            <person name="Kalinowski J."/>
            <person name="Ruckert C."/>
        </authorList>
    </citation>
    <scope>NUCLEOTIDE SEQUENCE</scope>
    <source>
        <strain evidence="12">CCM 7086</strain>
    </source>
</reference>
<evidence type="ECO:0000256" key="5">
    <source>
        <dbReference type="ARBA" id="ARBA00022842"/>
    </source>
</evidence>
<dbReference type="PRINTS" id="PR00509">
    <property type="entry name" value="PGMPMM"/>
</dbReference>
<evidence type="ECO:0000256" key="3">
    <source>
        <dbReference type="ARBA" id="ARBA00022553"/>
    </source>
</evidence>
<keyword evidence="3" id="KW-0597">Phosphoprotein</keyword>
<reference evidence="12" key="2">
    <citation type="submission" date="2020-09" db="EMBL/GenBank/DDBJ databases">
        <authorList>
            <person name="Sun Q."/>
            <person name="Sedlacek I."/>
        </authorList>
    </citation>
    <scope>NUCLEOTIDE SEQUENCE</scope>
    <source>
        <strain evidence="12">CCM 7086</strain>
    </source>
</reference>
<dbReference type="Pfam" id="PF02880">
    <property type="entry name" value="PGM_PMM_III"/>
    <property type="match status" value="1"/>
</dbReference>
<comment type="caution">
    <text evidence="12">The sequence shown here is derived from an EMBL/GenBank/DDBJ whole genome shotgun (WGS) entry which is preliminary data.</text>
</comment>
<evidence type="ECO:0000313" key="12">
    <source>
        <dbReference type="EMBL" id="GGC08478.1"/>
    </source>
</evidence>
<dbReference type="CDD" id="cd03089">
    <property type="entry name" value="PMM_PGM"/>
    <property type="match status" value="1"/>
</dbReference>
<dbReference type="InterPro" id="IPR005841">
    <property type="entry name" value="Alpha-D-phosphohexomutase_SF"/>
</dbReference>
<dbReference type="SUPFAM" id="SSF55957">
    <property type="entry name" value="Phosphoglucomutase, C-terminal domain"/>
    <property type="match status" value="1"/>
</dbReference>
<evidence type="ECO:0000259" key="11">
    <source>
        <dbReference type="Pfam" id="PF02880"/>
    </source>
</evidence>
<protein>
    <submittedName>
        <fullName evidence="12">Phosphoglucomutase</fullName>
    </submittedName>
</protein>
<keyword evidence="13" id="KW-1185">Reference proteome</keyword>
<dbReference type="Pfam" id="PF02878">
    <property type="entry name" value="PGM_PMM_I"/>
    <property type="match status" value="1"/>
</dbReference>
<dbReference type="InterPro" id="IPR016055">
    <property type="entry name" value="A-D-PHexomutase_a/b/a-I/II/III"/>
</dbReference>
<evidence type="ECO:0000256" key="1">
    <source>
        <dbReference type="ARBA" id="ARBA00001946"/>
    </source>
</evidence>
<proteinExistence type="inferred from homology"/>
<evidence type="ECO:0000256" key="2">
    <source>
        <dbReference type="ARBA" id="ARBA00010231"/>
    </source>
</evidence>
<dbReference type="GO" id="GO:0000287">
    <property type="term" value="F:magnesium ion binding"/>
    <property type="evidence" value="ECO:0007669"/>
    <property type="project" value="InterPro"/>
</dbReference>
<evidence type="ECO:0000259" key="10">
    <source>
        <dbReference type="Pfam" id="PF02879"/>
    </source>
</evidence>
<dbReference type="GO" id="GO:0016868">
    <property type="term" value="F:intramolecular phosphotransferase activity"/>
    <property type="evidence" value="ECO:0007669"/>
    <property type="project" value="InterPro"/>
</dbReference>
<keyword evidence="5 7" id="KW-0460">Magnesium</keyword>
<evidence type="ECO:0000256" key="6">
    <source>
        <dbReference type="ARBA" id="ARBA00023235"/>
    </source>
</evidence>
<evidence type="ECO:0000313" key="13">
    <source>
        <dbReference type="Proteomes" id="UP000620266"/>
    </source>
</evidence>
<comment type="cofactor">
    <cofactor evidence="1">
        <name>Mg(2+)</name>
        <dbReference type="ChEBI" id="CHEBI:18420"/>
    </cofactor>
</comment>
<accession>A0A8J2UL41</accession>
<gene>
    <name evidence="12" type="primary">pgm</name>
    <name evidence="12" type="ORF">GCM10007205_16920</name>
</gene>
<dbReference type="EMBL" id="BMCG01000003">
    <property type="protein sequence ID" value="GGC08478.1"/>
    <property type="molecule type" value="Genomic_DNA"/>
</dbReference>
<dbReference type="InterPro" id="IPR005843">
    <property type="entry name" value="A-D-PHexomutase_C"/>
</dbReference>
<feature type="domain" description="Alpha-D-phosphohexomutase C-terminal" evidence="8">
    <location>
        <begin position="370"/>
        <end position="444"/>
    </location>
</feature>
<evidence type="ECO:0000259" key="9">
    <source>
        <dbReference type="Pfam" id="PF02878"/>
    </source>
</evidence>
<keyword evidence="4 7" id="KW-0479">Metal-binding</keyword>
<dbReference type="InterPro" id="IPR036900">
    <property type="entry name" value="A-D-PHexomutase_C_sf"/>
</dbReference>
<dbReference type="InterPro" id="IPR005845">
    <property type="entry name" value="A-D-PHexomutase_a/b/a-II"/>
</dbReference>
<dbReference type="Gene3D" id="3.30.310.50">
    <property type="entry name" value="Alpha-D-phosphohexomutase, C-terminal domain"/>
    <property type="match status" value="1"/>
</dbReference>
<dbReference type="InterPro" id="IPR005844">
    <property type="entry name" value="A-D-PHexomutase_a/b/a-I"/>
</dbReference>
<dbReference type="PANTHER" id="PTHR43771:SF2">
    <property type="entry name" value="PHOSPHOMANNOMUTASE_PHOSPHOGLUCOMUTASE"/>
    <property type="match status" value="1"/>
</dbReference>
<evidence type="ECO:0000256" key="4">
    <source>
        <dbReference type="ARBA" id="ARBA00022723"/>
    </source>
</evidence>
<dbReference type="Pfam" id="PF00408">
    <property type="entry name" value="PGM_PMM_IV"/>
    <property type="match status" value="1"/>
</dbReference>